<dbReference type="Gene3D" id="2.120.10.80">
    <property type="entry name" value="Kelch-type beta propeller"/>
    <property type="match status" value="1"/>
</dbReference>
<name>A0A2V0PLV7_9CHLO</name>
<dbReference type="AlphaFoldDB" id="A0A2V0PLV7"/>
<sequence>MGNGRDKRKKAKEKKGEVAAGIGAAKTERKTARNALKAERRVERVLDGDEDDLDALLAQFAVADKAKKEVTVEQDCPPPGPRVNASLVPYITPKATELVLFGGEVTDLNSGKVLVNADLYRFDCDKAKWTRVHAPSSPSPRCAHQAVVYKGCMYIFGGEFSSPNQERFMHFRELWRLDLATHEWDCLPTRGGPSARSGHRMVLHKNRALLFGGFYDTGADVKYYNDVWELDLAELTWRPIGPPPGAPAPGPRSGCGLAIAGGEGAGASLLVYGGYSKEGDEEDDEVEHGAAHDDMWALDLTKQTWERIKKAGMAPGPRASFGWAVHKGTRAFLFGGVSDNEAKGGEDLSSEFHNDLYTFGFGNRRWFAAELRPPKGSKPEGAADDGSGGDGGAAGGGGADGGGAAASSGGGGGGDPKVRALMDASTDKNSPLYKAAVRIQSRFRGYVVRKAYKLYKVGGVMSELLYSPAAYGLDMSVRNMPKPRARISPQVAVVANALWLLGGTVEIGEREITLDDMWRLDLAKLDGWTLVQENTVGEEVFKAAAAEAGQESSEEDE</sequence>
<evidence type="ECO:0000256" key="1">
    <source>
        <dbReference type="SAM" id="MobiDB-lite"/>
    </source>
</evidence>
<organism evidence="2 3">
    <name type="scientific">Raphidocelis subcapitata</name>
    <dbReference type="NCBI Taxonomy" id="307507"/>
    <lineage>
        <taxon>Eukaryota</taxon>
        <taxon>Viridiplantae</taxon>
        <taxon>Chlorophyta</taxon>
        <taxon>core chlorophytes</taxon>
        <taxon>Chlorophyceae</taxon>
        <taxon>CS clade</taxon>
        <taxon>Sphaeropleales</taxon>
        <taxon>Selenastraceae</taxon>
        <taxon>Raphidocelis</taxon>
    </lineage>
</organism>
<dbReference type="Proteomes" id="UP000247498">
    <property type="component" value="Unassembled WGS sequence"/>
</dbReference>
<reference evidence="2 3" key="1">
    <citation type="journal article" date="2018" name="Sci. Rep.">
        <title>Raphidocelis subcapitata (=Pseudokirchneriella subcapitata) provides an insight into genome evolution and environmental adaptations in the Sphaeropleales.</title>
        <authorList>
            <person name="Suzuki S."/>
            <person name="Yamaguchi H."/>
            <person name="Nakajima N."/>
            <person name="Kawachi M."/>
        </authorList>
    </citation>
    <scope>NUCLEOTIDE SEQUENCE [LARGE SCALE GENOMIC DNA]</scope>
    <source>
        <strain evidence="2 3">NIES-35</strain>
    </source>
</reference>
<dbReference type="InterPro" id="IPR000048">
    <property type="entry name" value="IQ_motif_EF-hand-BS"/>
</dbReference>
<gene>
    <name evidence="2" type="ORF">Rsub_12797</name>
</gene>
<comment type="caution">
    <text evidence="2">The sequence shown here is derived from an EMBL/GenBank/DDBJ whole genome shotgun (WGS) entry which is preliminary data.</text>
</comment>
<evidence type="ECO:0000313" key="2">
    <source>
        <dbReference type="EMBL" id="GBG00053.1"/>
    </source>
</evidence>
<feature type="compositionally biased region" description="Gly residues" evidence="1">
    <location>
        <begin position="386"/>
        <end position="415"/>
    </location>
</feature>
<keyword evidence="3" id="KW-1185">Reference proteome</keyword>
<dbReference type="STRING" id="307507.A0A2V0PLV7"/>
<dbReference type="EMBL" id="BDRX01000189">
    <property type="protein sequence ID" value="GBG00053.1"/>
    <property type="molecule type" value="Genomic_DNA"/>
</dbReference>
<feature type="compositionally biased region" description="Basic residues" evidence="1">
    <location>
        <begin position="1"/>
        <end position="13"/>
    </location>
</feature>
<proteinExistence type="predicted"/>
<evidence type="ECO:0008006" key="4">
    <source>
        <dbReference type="Google" id="ProtNLM"/>
    </source>
</evidence>
<dbReference type="OrthoDB" id="4447at2759"/>
<dbReference type="InParanoid" id="A0A2V0PLV7"/>
<dbReference type="SUPFAM" id="SSF117281">
    <property type="entry name" value="Kelch motif"/>
    <property type="match status" value="1"/>
</dbReference>
<dbReference type="FunCoup" id="A0A2V0PLV7">
    <property type="interactions" value="1729"/>
</dbReference>
<evidence type="ECO:0000313" key="3">
    <source>
        <dbReference type="Proteomes" id="UP000247498"/>
    </source>
</evidence>
<dbReference type="PANTHER" id="PTHR46063">
    <property type="entry name" value="KELCH DOMAIN-CONTAINING PROTEIN"/>
    <property type="match status" value="1"/>
</dbReference>
<protein>
    <recommendedName>
        <fullName evidence="4">Galactose oxidase</fullName>
    </recommendedName>
</protein>
<dbReference type="Pfam" id="PF24681">
    <property type="entry name" value="Kelch_KLHDC2_KLHL20_DRC7"/>
    <property type="match status" value="1"/>
</dbReference>
<dbReference type="InterPro" id="IPR052588">
    <property type="entry name" value="Kelch_domain_protein"/>
</dbReference>
<dbReference type="PROSITE" id="PS50096">
    <property type="entry name" value="IQ"/>
    <property type="match status" value="1"/>
</dbReference>
<feature type="region of interest" description="Disordered" evidence="1">
    <location>
        <begin position="371"/>
        <end position="421"/>
    </location>
</feature>
<dbReference type="Pfam" id="PF00612">
    <property type="entry name" value="IQ"/>
    <property type="match status" value="1"/>
</dbReference>
<feature type="region of interest" description="Disordered" evidence="1">
    <location>
        <begin position="1"/>
        <end position="24"/>
    </location>
</feature>
<dbReference type="InterPro" id="IPR015915">
    <property type="entry name" value="Kelch-typ_b-propeller"/>
</dbReference>
<dbReference type="CDD" id="cd23767">
    <property type="entry name" value="IQCD"/>
    <property type="match status" value="1"/>
</dbReference>
<accession>A0A2V0PLV7</accession>
<dbReference type="PANTHER" id="PTHR46063:SF1">
    <property type="entry name" value="KELCH DOMAIN-CONTAINING PROTEIN 4"/>
    <property type="match status" value="1"/>
</dbReference>
<dbReference type="SMART" id="SM00015">
    <property type="entry name" value="IQ"/>
    <property type="match status" value="1"/>
</dbReference>